<evidence type="ECO:0000313" key="2">
    <source>
        <dbReference type="EMBL" id="VDP21744.1"/>
    </source>
</evidence>
<name>A0A183I6Q0_9BILA</name>
<accession>A0A183I6Q0</accession>
<keyword evidence="3" id="KW-1185">Reference proteome</keyword>
<evidence type="ECO:0000313" key="3">
    <source>
        <dbReference type="Proteomes" id="UP000267606"/>
    </source>
</evidence>
<gene>
    <name evidence="2" type="ORF">OFLC_LOCUS15413</name>
</gene>
<evidence type="ECO:0000313" key="4">
    <source>
        <dbReference type="WBParaSite" id="OFLC_0001542301-mRNA-1"/>
    </source>
</evidence>
<protein>
    <submittedName>
        <fullName evidence="2 4">Uncharacterized protein</fullName>
    </submittedName>
</protein>
<sequence length="42" mass="4783">MTRRRRKGSSSSSEKSHSSEIRRSATPSTSHRCSSRYHSTET</sequence>
<organism evidence="4">
    <name type="scientific">Onchocerca flexuosa</name>
    <dbReference type="NCBI Taxonomy" id="387005"/>
    <lineage>
        <taxon>Eukaryota</taxon>
        <taxon>Metazoa</taxon>
        <taxon>Ecdysozoa</taxon>
        <taxon>Nematoda</taxon>
        <taxon>Chromadorea</taxon>
        <taxon>Rhabditida</taxon>
        <taxon>Spirurina</taxon>
        <taxon>Spiruromorpha</taxon>
        <taxon>Filarioidea</taxon>
        <taxon>Onchocercidae</taxon>
        <taxon>Onchocerca</taxon>
    </lineage>
</organism>
<feature type="region of interest" description="Disordered" evidence="1">
    <location>
        <begin position="1"/>
        <end position="42"/>
    </location>
</feature>
<evidence type="ECO:0000256" key="1">
    <source>
        <dbReference type="SAM" id="MobiDB-lite"/>
    </source>
</evidence>
<reference evidence="2 3" key="2">
    <citation type="submission" date="2018-11" db="EMBL/GenBank/DDBJ databases">
        <authorList>
            <consortium name="Pathogen Informatics"/>
        </authorList>
    </citation>
    <scope>NUCLEOTIDE SEQUENCE [LARGE SCALE GENOMIC DNA]</scope>
</reference>
<dbReference type="Proteomes" id="UP000267606">
    <property type="component" value="Unassembled WGS sequence"/>
</dbReference>
<dbReference type="WBParaSite" id="OFLC_0001542301-mRNA-1">
    <property type="protein sequence ID" value="OFLC_0001542301-mRNA-1"/>
    <property type="gene ID" value="OFLC_0001542301"/>
</dbReference>
<dbReference type="EMBL" id="UZAJ01042089">
    <property type="protein sequence ID" value="VDP21744.1"/>
    <property type="molecule type" value="Genomic_DNA"/>
</dbReference>
<proteinExistence type="predicted"/>
<reference evidence="4" key="1">
    <citation type="submission" date="2016-06" db="UniProtKB">
        <authorList>
            <consortium name="WormBaseParasite"/>
        </authorList>
    </citation>
    <scope>IDENTIFICATION</scope>
</reference>
<dbReference type="AlphaFoldDB" id="A0A183I6Q0"/>
<feature type="compositionally biased region" description="Basic and acidic residues" evidence="1">
    <location>
        <begin position="14"/>
        <end position="23"/>
    </location>
</feature>